<name>A0ABD3RZ09_9STRA</name>
<comment type="caution">
    <text evidence="2">The sequence shown here is derived from an EMBL/GenBank/DDBJ whole genome shotgun (WGS) entry which is preliminary data.</text>
</comment>
<feature type="region of interest" description="Disordered" evidence="1">
    <location>
        <begin position="1"/>
        <end position="25"/>
    </location>
</feature>
<accession>A0ABD3RZ09</accession>
<proteinExistence type="predicted"/>
<keyword evidence="3" id="KW-1185">Reference proteome</keyword>
<dbReference type="Pfam" id="PF22633">
    <property type="entry name" value="F5_F8_type_C_2"/>
    <property type="match status" value="2"/>
</dbReference>
<dbReference type="AlphaFoldDB" id="A0ABD3RZ09"/>
<protein>
    <submittedName>
        <fullName evidence="2">Uncharacterized protein</fullName>
    </submittedName>
</protein>
<dbReference type="Gene3D" id="2.60.120.260">
    <property type="entry name" value="Galactose-binding domain-like"/>
    <property type="match status" value="3"/>
</dbReference>
<evidence type="ECO:0000256" key="1">
    <source>
        <dbReference type="SAM" id="MobiDB-lite"/>
    </source>
</evidence>
<dbReference type="InterPro" id="IPR051941">
    <property type="entry name" value="BG_Antigen-Binding_Lectin"/>
</dbReference>
<feature type="compositionally biased region" description="Polar residues" evidence="1">
    <location>
        <begin position="15"/>
        <end position="25"/>
    </location>
</feature>
<dbReference type="PANTHER" id="PTHR45713:SF6">
    <property type="entry name" value="F5_8 TYPE C DOMAIN-CONTAINING PROTEIN"/>
    <property type="match status" value="1"/>
</dbReference>
<organism evidence="2 3">
    <name type="scientific">Cyclostephanos tholiformis</name>
    <dbReference type="NCBI Taxonomy" id="382380"/>
    <lineage>
        <taxon>Eukaryota</taxon>
        <taxon>Sar</taxon>
        <taxon>Stramenopiles</taxon>
        <taxon>Ochrophyta</taxon>
        <taxon>Bacillariophyta</taxon>
        <taxon>Coscinodiscophyceae</taxon>
        <taxon>Thalassiosirophycidae</taxon>
        <taxon>Stephanodiscales</taxon>
        <taxon>Stephanodiscaceae</taxon>
        <taxon>Cyclostephanos</taxon>
    </lineage>
</organism>
<sequence length="401" mass="43834">EVYDGNGVNRALNKPASQSSPFTYDPTNTRFDVQWAVDGSLDTFSHTDLDTGKYNLVTVLFPSAWWEVDLGEGNEVSRVTIYNRNDGDGSGFSLLSGRLSNSLVSLLNYQGVTLKTYRIGDATNIPVFDINFAGEIGVLITNPPTLAPTTVAPTFDAALVWRVRVQLEGRNYLHLREVEVFDQNAVNMALNKPATQSSNTRFDVQWAVDGSLDTFSHTDLDTGKYNLVAVIFPSAWWEVDLGEGNEVSRVTIYNRNDGDGSGFSLLSGRLSNSLVSLLNYQGVTLKTYRIGDATNIPVFDINFAGEIGVLITNPPTLAPTTSSPSLNPTYLVWKVSVQLEGQTYLNIREVEVWDQNGVNVALNKTATQSSTYDAGAIASNAVNGIFTDISVTNFDSGEYIF</sequence>
<dbReference type="PANTHER" id="PTHR45713">
    <property type="entry name" value="FTP DOMAIN-CONTAINING PROTEIN"/>
    <property type="match status" value="1"/>
</dbReference>
<evidence type="ECO:0000313" key="2">
    <source>
        <dbReference type="EMBL" id="KAL3817435.1"/>
    </source>
</evidence>
<dbReference type="Proteomes" id="UP001530377">
    <property type="component" value="Unassembled WGS sequence"/>
</dbReference>
<evidence type="ECO:0000313" key="3">
    <source>
        <dbReference type="Proteomes" id="UP001530377"/>
    </source>
</evidence>
<dbReference type="EMBL" id="JALLPB020000104">
    <property type="protein sequence ID" value="KAL3817435.1"/>
    <property type="molecule type" value="Genomic_DNA"/>
</dbReference>
<reference evidence="2 3" key="1">
    <citation type="submission" date="2024-10" db="EMBL/GenBank/DDBJ databases">
        <title>Updated reference genomes for cyclostephanoid diatoms.</title>
        <authorList>
            <person name="Roberts W.R."/>
            <person name="Alverson A.J."/>
        </authorList>
    </citation>
    <scope>NUCLEOTIDE SEQUENCE [LARGE SCALE GENOMIC DNA]</scope>
    <source>
        <strain evidence="2 3">AJA228-03</strain>
    </source>
</reference>
<feature type="non-terminal residue" evidence="2">
    <location>
        <position position="1"/>
    </location>
</feature>
<dbReference type="SUPFAM" id="SSF49785">
    <property type="entry name" value="Galactose-binding domain-like"/>
    <property type="match status" value="3"/>
</dbReference>
<gene>
    <name evidence="2" type="ORF">ACHAXA_001442</name>
</gene>
<dbReference type="InterPro" id="IPR008979">
    <property type="entry name" value="Galactose-bd-like_sf"/>
</dbReference>